<sequence>MVAETKAATTQEPLRSVVPTMTLPSISLLSSSLPKDCNAILTRVLVDTVDRGLLKPSAETWRDRRGMRPLMAAKISVVPDSEVAIPHNWSVPVSLEDDFEKILIGGGGGESVAVESQPSSSRSIKENNDGGKLKPSGARIFDDDVEVNNSDKGTDTAADGDGVVFRRSGARIFDGRESEGVVDVDAEGWSGSEHLKKSIERLSLPPEGVSSGWSAQITRLTGSQLMHEKRRVKQELKSHDVAFTAVHGRPPGRADKEPMRPLYTYYRGLKQAIEESEATAVTNGDRSRVATNQGRSGTGHQPEEEPSTTTVSSNRMMMRLQSLIDEKSRIREGLQQYQARFFVENQRKIKYHKDIVPIEREYREYKQVKEEIAQLERKLGIGNSTRDHHHHHED</sequence>
<organism evidence="5 7">
    <name type="scientific">Perkinsus olseni</name>
    <name type="common">Perkinsus atlanticus</name>
    <dbReference type="NCBI Taxonomy" id="32597"/>
    <lineage>
        <taxon>Eukaryota</taxon>
        <taxon>Sar</taxon>
        <taxon>Alveolata</taxon>
        <taxon>Perkinsozoa</taxon>
        <taxon>Perkinsea</taxon>
        <taxon>Perkinsida</taxon>
        <taxon>Perkinsidae</taxon>
        <taxon>Perkinsus</taxon>
    </lineage>
</organism>
<feature type="domain" description="FAM13A-like" evidence="3">
    <location>
        <begin position="224"/>
        <end position="278"/>
    </location>
</feature>
<dbReference type="InterPro" id="IPR059029">
    <property type="entry name" value="FAM13A_dom"/>
</dbReference>
<comment type="caution">
    <text evidence="5">The sequence shown here is derived from an EMBL/GenBank/DDBJ whole genome shotgun (WGS) entry which is preliminary data.</text>
</comment>
<evidence type="ECO:0000256" key="2">
    <source>
        <dbReference type="SAM" id="MobiDB-lite"/>
    </source>
</evidence>
<feature type="domain" description="FAM13A-like" evidence="3">
    <location>
        <begin position="313"/>
        <end position="379"/>
    </location>
</feature>
<evidence type="ECO:0000313" key="4">
    <source>
        <dbReference type="EMBL" id="KAF4662034.1"/>
    </source>
</evidence>
<evidence type="ECO:0000313" key="7">
    <source>
        <dbReference type="Proteomes" id="UP000572268"/>
    </source>
</evidence>
<dbReference type="Proteomes" id="UP000570595">
    <property type="component" value="Unassembled WGS sequence"/>
</dbReference>
<evidence type="ECO:0000259" key="3">
    <source>
        <dbReference type="Pfam" id="PF26116"/>
    </source>
</evidence>
<name>A0A7J6MCZ1_PEROL</name>
<protein>
    <recommendedName>
        <fullName evidence="3">FAM13A-like domain-containing protein</fullName>
    </recommendedName>
</protein>
<evidence type="ECO:0000256" key="1">
    <source>
        <dbReference type="SAM" id="Coils"/>
    </source>
</evidence>
<dbReference type="InterPro" id="IPR039102">
    <property type="entry name" value="FAM13"/>
</dbReference>
<dbReference type="Pfam" id="PF26116">
    <property type="entry name" value="FAM13A"/>
    <property type="match status" value="2"/>
</dbReference>
<dbReference type="Proteomes" id="UP000572268">
    <property type="component" value="Unassembled WGS sequence"/>
</dbReference>
<feature type="region of interest" description="Disordered" evidence="2">
    <location>
        <begin position="110"/>
        <end position="138"/>
    </location>
</feature>
<evidence type="ECO:0000313" key="5">
    <source>
        <dbReference type="EMBL" id="KAF4669257.1"/>
    </source>
</evidence>
<dbReference type="EMBL" id="JABANN010000143">
    <property type="protein sequence ID" value="KAF4669257.1"/>
    <property type="molecule type" value="Genomic_DNA"/>
</dbReference>
<accession>A0A7J6MCZ1</accession>
<dbReference type="EMBL" id="JABAHT010000180">
    <property type="protein sequence ID" value="KAF4662034.1"/>
    <property type="molecule type" value="Genomic_DNA"/>
</dbReference>
<keyword evidence="1" id="KW-0175">Coiled coil</keyword>
<feature type="compositionally biased region" description="Basic and acidic residues" evidence="2">
    <location>
        <begin position="123"/>
        <end position="132"/>
    </location>
</feature>
<feature type="coiled-coil region" evidence="1">
    <location>
        <begin position="320"/>
        <end position="378"/>
    </location>
</feature>
<dbReference type="Gene3D" id="1.10.10.1460">
    <property type="match status" value="1"/>
</dbReference>
<dbReference type="OrthoDB" id="2161449at2759"/>
<gene>
    <name evidence="5" type="ORF">FOL46_001517</name>
    <name evidence="4" type="ORF">FOZ61_002786</name>
</gene>
<dbReference type="AlphaFoldDB" id="A0A7J6MCZ1"/>
<dbReference type="PANTHER" id="PTHR15904:SF17">
    <property type="entry name" value="RHO-GAP DOMAIN-CONTAINING PROTEIN"/>
    <property type="match status" value="1"/>
</dbReference>
<feature type="compositionally biased region" description="Polar residues" evidence="2">
    <location>
        <begin position="279"/>
        <end position="299"/>
    </location>
</feature>
<dbReference type="PANTHER" id="PTHR15904">
    <property type="entry name" value="FAM13"/>
    <property type="match status" value="1"/>
</dbReference>
<evidence type="ECO:0000313" key="6">
    <source>
        <dbReference type="Proteomes" id="UP000570595"/>
    </source>
</evidence>
<feature type="region of interest" description="Disordered" evidence="2">
    <location>
        <begin position="277"/>
        <end position="314"/>
    </location>
</feature>
<proteinExistence type="predicted"/>
<reference evidence="6 7" key="1">
    <citation type="submission" date="2020-04" db="EMBL/GenBank/DDBJ databases">
        <title>Perkinsus olseni comparative genomics.</title>
        <authorList>
            <person name="Bogema D.R."/>
        </authorList>
    </citation>
    <scope>NUCLEOTIDE SEQUENCE [LARGE SCALE GENOMIC DNA]</scope>
    <source>
        <strain evidence="4">ATCC PRA-179</strain>
        <strain evidence="5">ATCC PRA-31</strain>
    </source>
</reference>